<gene>
    <name evidence="1" type="ORF">PLEPLA_LOCUS29872</name>
</gene>
<organism evidence="1 2">
    <name type="scientific">Pleuronectes platessa</name>
    <name type="common">European plaice</name>
    <dbReference type="NCBI Taxonomy" id="8262"/>
    <lineage>
        <taxon>Eukaryota</taxon>
        <taxon>Metazoa</taxon>
        <taxon>Chordata</taxon>
        <taxon>Craniata</taxon>
        <taxon>Vertebrata</taxon>
        <taxon>Euteleostomi</taxon>
        <taxon>Actinopterygii</taxon>
        <taxon>Neopterygii</taxon>
        <taxon>Teleostei</taxon>
        <taxon>Neoteleostei</taxon>
        <taxon>Acanthomorphata</taxon>
        <taxon>Carangaria</taxon>
        <taxon>Pleuronectiformes</taxon>
        <taxon>Pleuronectoidei</taxon>
        <taxon>Pleuronectidae</taxon>
        <taxon>Pleuronectes</taxon>
    </lineage>
</organism>
<dbReference type="EMBL" id="CADEAL010002791">
    <property type="protein sequence ID" value="CAB1442183.1"/>
    <property type="molecule type" value="Genomic_DNA"/>
</dbReference>
<name>A0A9N7YY90_PLEPL</name>
<dbReference type="AlphaFoldDB" id="A0A9N7YY90"/>
<evidence type="ECO:0000313" key="1">
    <source>
        <dbReference type="EMBL" id="CAB1442183.1"/>
    </source>
</evidence>
<accession>A0A9N7YY90</accession>
<sequence>MLNGFAASSEYHYAGARSREHFLPWRERVRPLVVGCAADSAVNGMKLQYVMSVVACLLDKVSDTALGPPPLHHPLPCIQAAASQHMQSYPLALHPLHCARSHQLHPLPPLSCLLKYGF</sequence>
<protein>
    <submittedName>
        <fullName evidence="1">Uncharacterized protein</fullName>
    </submittedName>
</protein>
<comment type="caution">
    <text evidence="1">The sequence shown here is derived from an EMBL/GenBank/DDBJ whole genome shotgun (WGS) entry which is preliminary data.</text>
</comment>
<proteinExistence type="predicted"/>
<keyword evidence="2" id="KW-1185">Reference proteome</keyword>
<reference evidence="1" key="1">
    <citation type="submission" date="2020-03" db="EMBL/GenBank/DDBJ databases">
        <authorList>
            <person name="Weist P."/>
        </authorList>
    </citation>
    <scope>NUCLEOTIDE SEQUENCE</scope>
</reference>
<evidence type="ECO:0000313" key="2">
    <source>
        <dbReference type="Proteomes" id="UP001153269"/>
    </source>
</evidence>
<dbReference type="Proteomes" id="UP001153269">
    <property type="component" value="Unassembled WGS sequence"/>
</dbReference>